<organism evidence="6 7">
    <name type="scientific">Selenomonas infelix ATCC 43532</name>
    <dbReference type="NCBI Taxonomy" id="679201"/>
    <lineage>
        <taxon>Bacteria</taxon>
        <taxon>Bacillati</taxon>
        <taxon>Bacillota</taxon>
        <taxon>Negativicutes</taxon>
        <taxon>Selenomonadales</taxon>
        <taxon>Selenomonadaceae</taxon>
        <taxon>Selenomonas</taxon>
    </lineage>
</organism>
<gene>
    <name evidence="6" type="ORF">HMPREF9334_01297</name>
</gene>
<evidence type="ECO:0000256" key="1">
    <source>
        <dbReference type="ARBA" id="ARBA00005417"/>
    </source>
</evidence>
<name>G5GPW6_9FIRM</name>
<feature type="domain" description="ABC transporter" evidence="5">
    <location>
        <begin position="20"/>
        <end position="252"/>
    </location>
</feature>
<dbReference type="Pfam" id="PF00005">
    <property type="entry name" value="ABC_tran"/>
    <property type="match status" value="1"/>
</dbReference>
<evidence type="ECO:0000256" key="2">
    <source>
        <dbReference type="ARBA" id="ARBA00022448"/>
    </source>
</evidence>
<proteinExistence type="inferred from homology"/>
<dbReference type="InterPro" id="IPR017871">
    <property type="entry name" value="ABC_transporter-like_CS"/>
</dbReference>
<dbReference type="HOGENOM" id="CLU_000604_1_11_9"/>
<keyword evidence="4" id="KW-0067">ATP-binding</keyword>
<evidence type="ECO:0000313" key="7">
    <source>
        <dbReference type="Proteomes" id="UP000004129"/>
    </source>
</evidence>
<keyword evidence="2" id="KW-0813">Transport</keyword>
<comment type="caution">
    <text evidence="6">The sequence shown here is derived from an EMBL/GenBank/DDBJ whole genome shotgun (WGS) entry which is preliminary data.</text>
</comment>
<dbReference type="PANTHER" id="PTHR42734">
    <property type="entry name" value="METAL TRANSPORT SYSTEM ATP-BINDING PROTEIN TM_0124-RELATED"/>
    <property type="match status" value="1"/>
</dbReference>
<dbReference type="PROSITE" id="PS50893">
    <property type="entry name" value="ABC_TRANSPORTER_2"/>
    <property type="match status" value="1"/>
</dbReference>
<dbReference type="FunFam" id="3.40.50.300:FF:000134">
    <property type="entry name" value="Iron-enterobactin ABC transporter ATP-binding protein"/>
    <property type="match status" value="1"/>
</dbReference>
<dbReference type="SMART" id="SM00382">
    <property type="entry name" value="AAA"/>
    <property type="match status" value="1"/>
</dbReference>
<sequence length="252" mass="28180">MATYQTIQKGLRMTGTNSVIHVEDLTMAYRDTPVLWDIDLDVPECVRCAIVGPNGAGKSTLLRGILGLLKPVSGAVRLWGKALSAVHKQIAYVPQRGSVHWDFPTTVFDVVLMGRYAHLGLVRRPGKEDRALAMDALDKMKMADFADRQISELSGGQKQRVFIARALAQDAQLYIMDEPLAGVDETTERIIMDKFMDLQKEKRTVIAVHHDLSTLDAYFDYLVVLNRTVKASDYLADIDKEAALARAYRVKE</sequence>
<dbReference type="STRING" id="679201.HMPREF9334_01297"/>
<dbReference type="InterPro" id="IPR027417">
    <property type="entry name" value="P-loop_NTPase"/>
</dbReference>
<dbReference type="GO" id="GO:0005524">
    <property type="term" value="F:ATP binding"/>
    <property type="evidence" value="ECO:0007669"/>
    <property type="project" value="UniProtKB-KW"/>
</dbReference>
<keyword evidence="7" id="KW-1185">Reference proteome</keyword>
<dbReference type="InterPro" id="IPR003439">
    <property type="entry name" value="ABC_transporter-like_ATP-bd"/>
</dbReference>
<dbReference type="InterPro" id="IPR050153">
    <property type="entry name" value="Metal_Ion_Import_ABC"/>
</dbReference>
<dbReference type="Gene3D" id="3.40.50.300">
    <property type="entry name" value="P-loop containing nucleotide triphosphate hydrolases"/>
    <property type="match status" value="1"/>
</dbReference>
<evidence type="ECO:0000313" key="6">
    <source>
        <dbReference type="EMBL" id="EHG20401.1"/>
    </source>
</evidence>
<dbReference type="CDD" id="cd03235">
    <property type="entry name" value="ABC_Metallic_Cations"/>
    <property type="match status" value="1"/>
</dbReference>
<dbReference type="PROSITE" id="PS00211">
    <property type="entry name" value="ABC_TRANSPORTER_1"/>
    <property type="match status" value="1"/>
</dbReference>
<protein>
    <recommendedName>
        <fullName evidence="5">ABC transporter domain-containing protein</fullName>
    </recommendedName>
</protein>
<accession>G5GPW6</accession>
<comment type="similarity">
    <text evidence="1">Belongs to the ABC transporter superfamily.</text>
</comment>
<dbReference type="PATRIC" id="fig|679201.3.peg.1309"/>
<dbReference type="GO" id="GO:0016887">
    <property type="term" value="F:ATP hydrolysis activity"/>
    <property type="evidence" value="ECO:0007669"/>
    <property type="project" value="InterPro"/>
</dbReference>
<dbReference type="AlphaFoldDB" id="G5GPW6"/>
<evidence type="ECO:0000256" key="3">
    <source>
        <dbReference type="ARBA" id="ARBA00022741"/>
    </source>
</evidence>
<dbReference type="InterPro" id="IPR003593">
    <property type="entry name" value="AAA+_ATPase"/>
</dbReference>
<dbReference type="EMBL" id="ACZM01000015">
    <property type="protein sequence ID" value="EHG20401.1"/>
    <property type="molecule type" value="Genomic_DNA"/>
</dbReference>
<dbReference type="SUPFAM" id="SSF52540">
    <property type="entry name" value="P-loop containing nucleoside triphosphate hydrolases"/>
    <property type="match status" value="1"/>
</dbReference>
<evidence type="ECO:0000259" key="5">
    <source>
        <dbReference type="PROSITE" id="PS50893"/>
    </source>
</evidence>
<dbReference type="Proteomes" id="UP000004129">
    <property type="component" value="Unassembled WGS sequence"/>
</dbReference>
<reference evidence="6 7" key="1">
    <citation type="submission" date="2011-08" db="EMBL/GenBank/DDBJ databases">
        <title>The Genome Sequence of Selenomonas infelix ATCC 43532.</title>
        <authorList>
            <consortium name="The Broad Institute Genome Sequencing Platform"/>
            <person name="Earl A."/>
            <person name="Ward D."/>
            <person name="Feldgarden M."/>
            <person name="Gevers D."/>
            <person name="Izard J."/>
            <person name="Blanton J.M."/>
            <person name="Baranova O.V."/>
            <person name="Dewhirst F.E."/>
            <person name="Young S.K."/>
            <person name="Zeng Q."/>
            <person name="Gargeya S."/>
            <person name="Fitzgerald M."/>
            <person name="Haas B."/>
            <person name="Abouelleil A."/>
            <person name="Alvarado L."/>
            <person name="Arachchi H.M."/>
            <person name="Berlin A."/>
            <person name="Brown A."/>
            <person name="Chapman S.B."/>
            <person name="Chen Z."/>
            <person name="Dunbar C."/>
            <person name="Freedman E."/>
            <person name="Gearin G."/>
            <person name="Gellesch M."/>
            <person name="Goldberg J."/>
            <person name="Griggs A."/>
            <person name="Gujja S."/>
            <person name="Heiman D."/>
            <person name="Howarth C."/>
            <person name="Larson L."/>
            <person name="Lui A."/>
            <person name="MacDonald P.J.P."/>
            <person name="Montmayeur A."/>
            <person name="Murphy C."/>
            <person name="Neiman D."/>
            <person name="Pearson M."/>
            <person name="Priest M."/>
            <person name="Roberts A."/>
            <person name="Saif S."/>
            <person name="Shea T."/>
            <person name="Shenoy N."/>
            <person name="Sisk P."/>
            <person name="Stolte C."/>
            <person name="Sykes S."/>
            <person name="Wortman J."/>
            <person name="Nusbaum C."/>
            <person name="Birren B."/>
        </authorList>
    </citation>
    <scope>NUCLEOTIDE SEQUENCE [LARGE SCALE GENOMIC DNA]</scope>
    <source>
        <strain evidence="6 7">ATCC 43532</strain>
    </source>
</reference>
<dbReference type="PANTHER" id="PTHR42734:SF5">
    <property type="entry name" value="IRON TRANSPORT SYSTEM ATP-BINDING PROTEIN HI_0361-RELATED"/>
    <property type="match status" value="1"/>
</dbReference>
<keyword evidence="3" id="KW-0547">Nucleotide-binding</keyword>
<evidence type="ECO:0000256" key="4">
    <source>
        <dbReference type="ARBA" id="ARBA00022840"/>
    </source>
</evidence>
<dbReference type="eggNOG" id="COG1121">
    <property type="taxonomic scope" value="Bacteria"/>
</dbReference>